<evidence type="ECO:0000259" key="10">
    <source>
        <dbReference type="PROSITE" id="PS51296"/>
    </source>
</evidence>
<dbReference type="PANTHER" id="PTHR10134">
    <property type="entry name" value="CYTOCHROME B-C1 COMPLEX SUBUNIT RIESKE, MITOCHONDRIAL"/>
    <property type="match status" value="1"/>
</dbReference>
<name>A0A0D0NZU8_KITGR</name>
<dbReference type="Pfam" id="PF00355">
    <property type="entry name" value="Rieske"/>
    <property type="match status" value="1"/>
</dbReference>
<evidence type="ECO:0000256" key="1">
    <source>
        <dbReference type="ARBA" id="ARBA00002494"/>
    </source>
</evidence>
<gene>
    <name evidence="11" type="ORF">TR51_11060</name>
</gene>
<evidence type="ECO:0000313" key="11">
    <source>
        <dbReference type="EMBL" id="KIQ64711.1"/>
    </source>
</evidence>
<evidence type="ECO:0000256" key="9">
    <source>
        <dbReference type="ARBA" id="ARBA00034078"/>
    </source>
</evidence>
<dbReference type="PRINTS" id="PR00162">
    <property type="entry name" value="RIESKE"/>
</dbReference>
<dbReference type="GO" id="GO:0016020">
    <property type="term" value="C:membrane"/>
    <property type="evidence" value="ECO:0007669"/>
    <property type="project" value="InterPro"/>
</dbReference>
<keyword evidence="6" id="KW-0411">Iron-sulfur</keyword>
<dbReference type="InterPro" id="IPR014349">
    <property type="entry name" value="Rieske_Fe-S_prot"/>
</dbReference>
<keyword evidence="5" id="KW-0408">Iron</keyword>
<dbReference type="FunFam" id="2.102.10.10:FF:000016">
    <property type="entry name" value="Nitrite reductase/ring-hydroxylating ferredoxin subunit"/>
    <property type="match status" value="1"/>
</dbReference>
<dbReference type="EMBL" id="JXZB01000002">
    <property type="protein sequence ID" value="KIQ64711.1"/>
    <property type="molecule type" value="Genomic_DNA"/>
</dbReference>
<comment type="caution">
    <text evidence="11">The sequence shown here is derived from an EMBL/GenBank/DDBJ whole genome shotgun (WGS) entry which is preliminary data.</text>
</comment>
<dbReference type="GO" id="GO:0004497">
    <property type="term" value="F:monooxygenase activity"/>
    <property type="evidence" value="ECO:0007669"/>
    <property type="project" value="UniProtKB-ARBA"/>
</dbReference>
<evidence type="ECO:0000256" key="4">
    <source>
        <dbReference type="ARBA" id="ARBA00022723"/>
    </source>
</evidence>
<evidence type="ECO:0000256" key="7">
    <source>
        <dbReference type="ARBA" id="ARBA00023157"/>
    </source>
</evidence>
<dbReference type="PATRIC" id="fig|2064.6.peg.2371"/>
<evidence type="ECO:0000256" key="8">
    <source>
        <dbReference type="ARBA" id="ARBA00029586"/>
    </source>
</evidence>
<accession>A0A0D0NZU8</accession>
<dbReference type="PROSITE" id="PS51318">
    <property type="entry name" value="TAT"/>
    <property type="match status" value="1"/>
</dbReference>
<dbReference type="STRING" id="2064.TR51_11060"/>
<evidence type="ECO:0000313" key="12">
    <source>
        <dbReference type="Proteomes" id="UP000032066"/>
    </source>
</evidence>
<dbReference type="AlphaFoldDB" id="A0A0D0NZU8"/>
<dbReference type="Proteomes" id="UP000032066">
    <property type="component" value="Unassembled WGS sequence"/>
</dbReference>
<sequence length="147" mass="15087">MTDNASESKSPSRRTVLQGATATGVTAIVGVTATSCAPTTHYTPGAVPTAPVSLGKPSDVPVGGGKIYADQKVVVTQPTQGEYRAFTAVCTHHGCLVTKVKSGTIQCPCHGAKFDIKDGSVTHGPAKDPLPELKITINGESMTAEPK</sequence>
<dbReference type="GO" id="GO:0051537">
    <property type="term" value="F:2 iron, 2 sulfur cluster binding"/>
    <property type="evidence" value="ECO:0007669"/>
    <property type="project" value="UniProtKB-KW"/>
</dbReference>
<dbReference type="PROSITE" id="PS51296">
    <property type="entry name" value="RIESKE"/>
    <property type="match status" value="1"/>
</dbReference>
<dbReference type="SUPFAM" id="SSF50022">
    <property type="entry name" value="ISP domain"/>
    <property type="match status" value="1"/>
</dbReference>
<dbReference type="GO" id="GO:0016705">
    <property type="term" value="F:oxidoreductase activity, acting on paired donors, with incorporation or reduction of molecular oxygen"/>
    <property type="evidence" value="ECO:0007669"/>
    <property type="project" value="UniProtKB-ARBA"/>
</dbReference>
<dbReference type="InterPro" id="IPR006311">
    <property type="entry name" value="TAT_signal"/>
</dbReference>
<keyword evidence="4" id="KW-0479">Metal-binding</keyword>
<keyword evidence="12" id="KW-1185">Reference proteome</keyword>
<reference evidence="11 12" key="1">
    <citation type="submission" date="2015-02" db="EMBL/GenBank/DDBJ databases">
        <title>Draft genome sequence of Kitasatospora griseola MF730-N6, a bafilomycin, terpentecin and satosporin producer.</title>
        <authorList>
            <person name="Arens J.C."/>
            <person name="Haltli B."/>
            <person name="Kerr R.G."/>
        </authorList>
    </citation>
    <scope>NUCLEOTIDE SEQUENCE [LARGE SCALE GENOMIC DNA]</scope>
    <source>
        <strain evidence="11 12">MF730-N6</strain>
    </source>
</reference>
<proteinExistence type="predicted"/>
<evidence type="ECO:0000256" key="3">
    <source>
        <dbReference type="ARBA" id="ARBA00022714"/>
    </source>
</evidence>
<dbReference type="InterPro" id="IPR017941">
    <property type="entry name" value="Rieske_2Fe-2S"/>
</dbReference>
<protein>
    <recommendedName>
        <fullName evidence="2">Cytochrome bc1 complex Rieske iron-sulfur subunit</fullName>
    </recommendedName>
    <alternativeName>
        <fullName evidence="8">Cytochrome bc1 reductase complex subunit QcrA</fullName>
    </alternativeName>
</protein>
<dbReference type="InterPro" id="IPR036922">
    <property type="entry name" value="Rieske_2Fe-2S_sf"/>
</dbReference>
<evidence type="ECO:0000256" key="2">
    <source>
        <dbReference type="ARBA" id="ARBA00015816"/>
    </source>
</evidence>
<evidence type="ECO:0000256" key="6">
    <source>
        <dbReference type="ARBA" id="ARBA00023014"/>
    </source>
</evidence>
<comment type="cofactor">
    <cofactor evidence="9">
        <name>[2Fe-2S] cluster</name>
        <dbReference type="ChEBI" id="CHEBI:190135"/>
    </cofactor>
</comment>
<evidence type="ECO:0000256" key="5">
    <source>
        <dbReference type="ARBA" id="ARBA00023004"/>
    </source>
</evidence>
<dbReference type="Gene3D" id="2.102.10.10">
    <property type="entry name" value="Rieske [2Fe-2S] iron-sulphur domain"/>
    <property type="match status" value="1"/>
</dbReference>
<keyword evidence="7" id="KW-1015">Disulfide bond</keyword>
<dbReference type="CDD" id="cd03467">
    <property type="entry name" value="Rieske"/>
    <property type="match status" value="1"/>
</dbReference>
<dbReference type="GO" id="GO:0046872">
    <property type="term" value="F:metal ion binding"/>
    <property type="evidence" value="ECO:0007669"/>
    <property type="project" value="UniProtKB-KW"/>
</dbReference>
<comment type="function">
    <text evidence="1">Iron-sulfur subunit of the cytochrome bc1 complex, an essential component of the respiratory electron transport chain required for ATP synthesis. The bc1 complex catalyzes the oxidation of menaquinol and the reduction of cytochrome c in the respiratory chain. The bc1 complex operates through a Q-cycle mechanism that couples electron transfer to generation of the proton gradient that drives ATP synthesis.</text>
</comment>
<dbReference type="RefSeq" id="WP_043910501.1">
    <property type="nucleotide sequence ID" value="NZ_BMRI01000002.1"/>
</dbReference>
<keyword evidence="3" id="KW-0001">2Fe-2S</keyword>
<organism evidence="11 12">
    <name type="scientific">Kitasatospora griseola</name>
    <name type="common">Streptomyces griseolosporeus</name>
    <dbReference type="NCBI Taxonomy" id="2064"/>
    <lineage>
        <taxon>Bacteria</taxon>
        <taxon>Bacillati</taxon>
        <taxon>Actinomycetota</taxon>
        <taxon>Actinomycetes</taxon>
        <taxon>Kitasatosporales</taxon>
        <taxon>Streptomycetaceae</taxon>
        <taxon>Kitasatospora</taxon>
    </lineage>
</organism>
<dbReference type="InterPro" id="IPR005805">
    <property type="entry name" value="Rieske_Fe-S_prot_C"/>
</dbReference>
<feature type="domain" description="Rieske" evidence="10">
    <location>
        <begin position="52"/>
        <end position="144"/>
    </location>
</feature>